<feature type="region of interest" description="Disordered" evidence="1">
    <location>
        <begin position="1"/>
        <end position="69"/>
    </location>
</feature>
<name>A0ABN0V5K5_9ACTN</name>
<evidence type="ECO:0000256" key="1">
    <source>
        <dbReference type="SAM" id="MobiDB-lite"/>
    </source>
</evidence>
<dbReference type="EMBL" id="BAAAGX010000034">
    <property type="protein sequence ID" value="GAA0276497.1"/>
    <property type="molecule type" value="Genomic_DNA"/>
</dbReference>
<accession>A0ABN0V5K5</accession>
<dbReference type="Proteomes" id="UP001500967">
    <property type="component" value="Unassembled WGS sequence"/>
</dbReference>
<protein>
    <submittedName>
        <fullName evidence="2">Uncharacterized protein</fullName>
    </submittedName>
</protein>
<organism evidence="2 3">
    <name type="scientific">Cryptosporangium japonicum</name>
    <dbReference type="NCBI Taxonomy" id="80872"/>
    <lineage>
        <taxon>Bacteria</taxon>
        <taxon>Bacillati</taxon>
        <taxon>Actinomycetota</taxon>
        <taxon>Actinomycetes</taxon>
        <taxon>Cryptosporangiales</taxon>
        <taxon>Cryptosporangiaceae</taxon>
        <taxon>Cryptosporangium</taxon>
    </lineage>
</organism>
<reference evidence="2 3" key="1">
    <citation type="journal article" date="2019" name="Int. J. Syst. Evol. Microbiol.">
        <title>The Global Catalogue of Microorganisms (GCM) 10K type strain sequencing project: providing services to taxonomists for standard genome sequencing and annotation.</title>
        <authorList>
            <consortium name="The Broad Institute Genomics Platform"/>
            <consortium name="The Broad Institute Genome Sequencing Center for Infectious Disease"/>
            <person name="Wu L."/>
            <person name="Ma J."/>
        </authorList>
    </citation>
    <scope>NUCLEOTIDE SEQUENCE [LARGE SCALE GENOMIC DNA]</scope>
    <source>
        <strain evidence="2 3">JCM 10425</strain>
    </source>
</reference>
<gene>
    <name evidence="2" type="ORF">GCM10009539_75380</name>
</gene>
<evidence type="ECO:0000313" key="2">
    <source>
        <dbReference type="EMBL" id="GAA0276497.1"/>
    </source>
</evidence>
<keyword evidence="3" id="KW-1185">Reference proteome</keyword>
<proteinExistence type="predicted"/>
<sequence>MKAAGSNASQAVAGSPPVTSPKSITATNRGDSQVARVEIAVQPDRWPGPGWRRDQVLPAGAQNRGVGKVATAETVDDRGTDLAADSVRG</sequence>
<evidence type="ECO:0000313" key="3">
    <source>
        <dbReference type="Proteomes" id="UP001500967"/>
    </source>
</evidence>
<comment type="caution">
    <text evidence="2">The sequence shown here is derived from an EMBL/GenBank/DDBJ whole genome shotgun (WGS) entry which is preliminary data.</text>
</comment>
<feature type="compositionally biased region" description="Polar residues" evidence="1">
    <location>
        <begin position="20"/>
        <end position="31"/>
    </location>
</feature>
<feature type="compositionally biased region" description="Polar residues" evidence="1">
    <location>
        <begin position="1"/>
        <end position="12"/>
    </location>
</feature>